<dbReference type="Gene3D" id="1.10.10.10">
    <property type="entry name" value="Winged helix-like DNA-binding domain superfamily/Winged helix DNA-binding domain"/>
    <property type="match status" value="1"/>
</dbReference>
<keyword evidence="2" id="KW-0805">Transcription regulation</keyword>
<reference evidence="6 7" key="1">
    <citation type="submission" date="2017-01" db="EMBL/GenBank/DDBJ databases">
        <authorList>
            <person name="Varghese N."/>
            <person name="Submissions S."/>
        </authorList>
    </citation>
    <scope>NUCLEOTIDE SEQUENCE [LARGE SCALE GENOMIC DNA]</scope>
    <source>
        <strain evidence="6 7">ATCC 35905</strain>
    </source>
</reference>
<dbReference type="InterPro" id="IPR051054">
    <property type="entry name" value="SorC_transcr_regulators"/>
</dbReference>
<dbReference type="PANTHER" id="PTHR34294">
    <property type="entry name" value="TRANSCRIPTIONAL REGULATOR-RELATED"/>
    <property type="match status" value="1"/>
</dbReference>
<dbReference type="Proteomes" id="UP000186308">
    <property type="component" value="Unassembled WGS sequence"/>
</dbReference>
<dbReference type="GO" id="GO:0003677">
    <property type="term" value="F:DNA binding"/>
    <property type="evidence" value="ECO:0007669"/>
    <property type="project" value="UniProtKB-KW"/>
</dbReference>
<evidence type="ECO:0000313" key="6">
    <source>
        <dbReference type="EMBL" id="SIR01088.1"/>
    </source>
</evidence>
<evidence type="ECO:0000259" key="5">
    <source>
        <dbReference type="Pfam" id="PF04198"/>
    </source>
</evidence>
<feature type="domain" description="Sugar-binding" evidence="5">
    <location>
        <begin position="66"/>
        <end position="317"/>
    </location>
</feature>
<gene>
    <name evidence="6" type="ORF">SAMN05421828_11383</name>
</gene>
<dbReference type="GO" id="GO:0030246">
    <property type="term" value="F:carbohydrate binding"/>
    <property type="evidence" value="ECO:0007669"/>
    <property type="project" value="InterPro"/>
</dbReference>
<keyword evidence="3" id="KW-0238">DNA-binding</keyword>
<name>A0A8G2FDU7_ACIRU</name>
<comment type="caution">
    <text evidence="6">The sequence shown here is derived from an EMBL/GenBank/DDBJ whole genome shotgun (WGS) entry which is preliminary data.</text>
</comment>
<evidence type="ECO:0000256" key="4">
    <source>
        <dbReference type="ARBA" id="ARBA00023163"/>
    </source>
</evidence>
<dbReference type="Gene3D" id="3.40.50.1360">
    <property type="match status" value="1"/>
</dbReference>
<evidence type="ECO:0000256" key="1">
    <source>
        <dbReference type="ARBA" id="ARBA00010466"/>
    </source>
</evidence>
<comment type="similarity">
    <text evidence="1">Belongs to the SorC transcriptional regulatory family.</text>
</comment>
<dbReference type="PANTHER" id="PTHR34294:SF1">
    <property type="entry name" value="TRANSCRIPTIONAL REGULATOR LSRR"/>
    <property type="match status" value="1"/>
</dbReference>
<dbReference type="RefSeq" id="WP_029311739.1">
    <property type="nucleotide sequence ID" value="NZ_FTNE01000013.1"/>
</dbReference>
<dbReference type="SUPFAM" id="SSF100950">
    <property type="entry name" value="NagB/RpiA/CoA transferase-like"/>
    <property type="match status" value="1"/>
</dbReference>
<protein>
    <submittedName>
        <fullName evidence="6">Transcriptional regulator</fullName>
    </submittedName>
</protein>
<organism evidence="6 7">
    <name type="scientific">Acidiphilium rubrum</name>
    <dbReference type="NCBI Taxonomy" id="526"/>
    <lineage>
        <taxon>Bacteria</taxon>
        <taxon>Pseudomonadati</taxon>
        <taxon>Pseudomonadota</taxon>
        <taxon>Alphaproteobacteria</taxon>
        <taxon>Acetobacterales</taxon>
        <taxon>Acidocellaceae</taxon>
        <taxon>Acidiphilium</taxon>
    </lineage>
</organism>
<keyword evidence="7" id="KW-1185">Reference proteome</keyword>
<dbReference type="OrthoDB" id="7065657at2"/>
<evidence type="ECO:0000256" key="3">
    <source>
        <dbReference type="ARBA" id="ARBA00023125"/>
    </source>
</evidence>
<dbReference type="AlphaFoldDB" id="A0A8G2FDU7"/>
<dbReference type="Pfam" id="PF04198">
    <property type="entry name" value="Sugar-bind"/>
    <property type="match status" value="1"/>
</dbReference>
<sequence length="321" mass="34153">MANDRGNRSGGDDAELATRAAWLYYEASLTQAEISAELRVPPAKVQRLIARAMRDGLVRILIEGDMAGCLTLERALSTAHGLNFCRVVPAIPGVAPFSGLGRAAAAYLYGAIESGAHRIIGVGHGRSLAAMVDHMPHIERPDLTLVSVIGGVPRRVGANPFDVVHALAEKTHAAAWVMPVPFYANDADDREVLLRQRGVTETLDLAARSSLFVMGIGEVTESAFLCQSGMMLASEIAEARALGAVGEAFGTFYDQAGQRISTTLHDRVIAVDMDAMRHREVLMVAGGIEKLAALRAMLNTGLPTGFITDEPTARALLGATK</sequence>
<dbReference type="EMBL" id="FTNE01000013">
    <property type="protein sequence ID" value="SIR01088.1"/>
    <property type="molecule type" value="Genomic_DNA"/>
</dbReference>
<dbReference type="InterPro" id="IPR037171">
    <property type="entry name" value="NagB/RpiA_transferase-like"/>
</dbReference>
<dbReference type="InterPro" id="IPR036388">
    <property type="entry name" value="WH-like_DNA-bd_sf"/>
</dbReference>
<evidence type="ECO:0000256" key="2">
    <source>
        <dbReference type="ARBA" id="ARBA00023015"/>
    </source>
</evidence>
<dbReference type="InterPro" id="IPR007324">
    <property type="entry name" value="Sugar-bd_dom_put"/>
</dbReference>
<proteinExistence type="inferred from homology"/>
<accession>A0A8G2FDU7</accession>
<evidence type="ECO:0000313" key="7">
    <source>
        <dbReference type="Proteomes" id="UP000186308"/>
    </source>
</evidence>
<keyword evidence="4" id="KW-0804">Transcription</keyword>